<dbReference type="KEGG" id="emi:Emin_1061"/>
<organism evidence="2 3">
    <name type="scientific">Elusimicrobium minutum (strain Pei191)</name>
    <dbReference type="NCBI Taxonomy" id="445932"/>
    <lineage>
        <taxon>Bacteria</taxon>
        <taxon>Pseudomonadati</taxon>
        <taxon>Elusimicrobiota</taxon>
        <taxon>Elusimicrobia</taxon>
        <taxon>Elusimicrobiales</taxon>
        <taxon>Elusimicrobiaceae</taxon>
        <taxon>Elusimicrobium</taxon>
    </lineage>
</organism>
<evidence type="ECO:0000313" key="2">
    <source>
        <dbReference type="EMBL" id="ACC98614.1"/>
    </source>
</evidence>
<keyword evidence="1" id="KW-0812">Transmembrane</keyword>
<sequence>MLYINTINLFRTRYKARVIISFTAHTFEQTIICIIVYIFIRELIYEQNKPYLPGS</sequence>
<dbReference type="AlphaFoldDB" id="B2KDL8"/>
<dbReference type="EMBL" id="CP001055">
    <property type="protein sequence ID" value="ACC98614.1"/>
    <property type="molecule type" value="Genomic_DNA"/>
</dbReference>
<name>B2KDL8_ELUMP</name>
<protein>
    <submittedName>
        <fullName evidence="2">Uncharacterized protein</fullName>
    </submittedName>
</protein>
<proteinExistence type="predicted"/>
<keyword evidence="1" id="KW-0472">Membrane</keyword>
<dbReference type="STRING" id="445932.Emin_1061"/>
<feature type="transmembrane region" description="Helical" evidence="1">
    <location>
        <begin position="18"/>
        <end position="40"/>
    </location>
</feature>
<evidence type="ECO:0000313" key="3">
    <source>
        <dbReference type="Proteomes" id="UP000001029"/>
    </source>
</evidence>
<evidence type="ECO:0000256" key="1">
    <source>
        <dbReference type="SAM" id="Phobius"/>
    </source>
</evidence>
<keyword evidence="3" id="KW-1185">Reference proteome</keyword>
<gene>
    <name evidence="2" type="ordered locus">Emin_1061</name>
</gene>
<dbReference type="HOGENOM" id="CLU_3024957_0_0_0"/>
<dbReference type="Proteomes" id="UP000001029">
    <property type="component" value="Chromosome"/>
</dbReference>
<keyword evidence="1" id="KW-1133">Transmembrane helix</keyword>
<accession>B2KDL8</accession>
<reference evidence="2 3" key="1">
    <citation type="journal article" date="2009" name="Appl. Environ. Microbiol.">
        <title>Genomic analysis of 'Elusimicrobium minutum,' the first cultivated representative of the phylum 'Elusimicrobia' (formerly termite group 1).</title>
        <authorList>
            <person name="Herlemann D.P.R."/>
            <person name="Geissinger O."/>
            <person name="Ikeda-Ohtsubo W."/>
            <person name="Kunin V."/>
            <person name="Sun H."/>
            <person name="Lapidus A."/>
            <person name="Hugenholtz P."/>
            <person name="Brune A."/>
        </authorList>
    </citation>
    <scope>NUCLEOTIDE SEQUENCE [LARGE SCALE GENOMIC DNA]</scope>
    <source>
        <strain evidence="2 3">Pei191</strain>
    </source>
</reference>